<dbReference type="Pfam" id="PF13857">
    <property type="entry name" value="Ank_5"/>
    <property type="match status" value="1"/>
</dbReference>
<gene>
    <name evidence="1" type="ORF">GCK32_020009</name>
</gene>
<dbReference type="PANTHER" id="PTHR24172:SF4">
    <property type="entry name" value="ANK_REP_REGION DOMAIN-CONTAINING PROTEIN"/>
    <property type="match status" value="1"/>
</dbReference>
<dbReference type="SUPFAM" id="SSF48403">
    <property type="entry name" value="Ankyrin repeat"/>
    <property type="match status" value="1"/>
</dbReference>
<evidence type="ECO:0000313" key="1">
    <source>
        <dbReference type="EMBL" id="KAK5975073.1"/>
    </source>
</evidence>
<sequence>SFLTAVCGGDAAEVERSISGRAVRLCHPLTGCSTIHLAVLGNSPTILEILLRNRSVDVNMRDNQGRSALHYAAATCSLDGDPTMYYMLTERGAADDLPGQQCEPSKPQKL</sequence>
<accession>A0AAN8FSG3</accession>
<comment type="caution">
    <text evidence="1">The sequence shown here is derived from an EMBL/GenBank/DDBJ whole genome shotgun (WGS) entry which is preliminary data.</text>
</comment>
<organism evidence="1 2">
    <name type="scientific">Trichostrongylus colubriformis</name>
    <name type="common">Black scour worm</name>
    <dbReference type="NCBI Taxonomy" id="6319"/>
    <lineage>
        <taxon>Eukaryota</taxon>
        <taxon>Metazoa</taxon>
        <taxon>Ecdysozoa</taxon>
        <taxon>Nematoda</taxon>
        <taxon>Chromadorea</taxon>
        <taxon>Rhabditida</taxon>
        <taxon>Rhabditina</taxon>
        <taxon>Rhabditomorpha</taxon>
        <taxon>Strongyloidea</taxon>
        <taxon>Trichostrongylidae</taxon>
        <taxon>Trichostrongylus</taxon>
    </lineage>
</organism>
<keyword evidence="2" id="KW-1185">Reference proteome</keyword>
<reference evidence="1 2" key="1">
    <citation type="submission" date="2019-10" db="EMBL/GenBank/DDBJ databases">
        <title>Assembly and Annotation for the nematode Trichostrongylus colubriformis.</title>
        <authorList>
            <person name="Martin J."/>
        </authorList>
    </citation>
    <scope>NUCLEOTIDE SEQUENCE [LARGE SCALE GENOMIC DNA]</scope>
    <source>
        <strain evidence="1">G859</strain>
        <tissue evidence="1">Whole worm</tissue>
    </source>
</reference>
<name>A0AAN8FSG3_TRICO</name>
<feature type="non-terminal residue" evidence="1">
    <location>
        <position position="1"/>
    </location>
</feature>
<protein>
    <submittedName>
        <fullName evidence="1">Ankyrin repeat protein</fullName>
    </submittedName>
</protein>
<evidence type="ECO:0000313" key="2">
    <source>
        <dbReference type="Proteomes" id="UP001331761"/>
    </source>
</evidence>
<proteinExistence type="predicted"/>
<dbReference type="InterPro" id="IPR002110">
    <property type="entry name" value="Ankyrin_rpt"/>
</dbReference>
<dbReference type="PANTHER" id="PTHR24172">
    <property type="entry name" value="ANK_REP_REGION DOMAIN-CONTAINING PROTEIN"/>
    <property type="match status" value="1"/>
</dbReference>
<dbReference type="InterPro" id="IPR036770">
    <property type="entry name" value="Ankyrin_rpt-contain_sf"/>
</dbReference>
<feature type="non-terminal residue" evidence="1">
    <location>
        <position position="110"/>
    </location>
</feature>
<dbReference type="Gene3D" id="1.25.40.20">
    <property type="entry name" value="Ankyrin repeat-containing domain"/>
    <property type="match status" value="1"/>
</dbReference>
<dbReference type="SMART" id="SM00248">
    <property type="entry name" value="ANK"/>
    <property type="match status" value="2"/>
</dbReference>
<dbReference type="Proteomes" id="UP001331761">
    <property type="component" value="Unassembled WGS sequence"/>
</dbReference>
<dbReference type="AlphaFoldDB" id="A0AAN8FSG3"/>
<dbReference type="EMBL" id="WIXE01013484">
    <property type="protein sequence ID" value="KAK5975073.1"/>
    <property type="molecule type" value="Genomic_DNA"/>
</dbReference>